<feature type="compositionally biased region" description="Low complexity" evidence="1">
    <location>
        <begin position="1"/>
        <end position="15"/>
    </location>
</feature>
<dbReference type="EMBL" id="JPKY01000117">
    <property type="protein sequence ID" value="KFH41729.1"/>
    <property type="molecule type" value="Genomic_DNA"/>
</dbReference>
<dbReference type="HOGENOM" id="CLU_2497351_0_0_1"/>
<reference evidence="3" key="1">
    <citation type="journal article" date="2014" name="Genome Announc.">
        <title>Genome sequence and annotation of Acremonium chrysogenum, producer of the beta-lactam antibiotic cephalosporin C.</title>
        <authorList>
            <person name="Terfehr D."/>
            <person name="Dahlmann T.A."/>
            <person name="Specht T."/>
            <person name="Zadra I."/>
            <person name="Kuernsteiner H."/>
            <person name="Kueck U."/>
        </authorList>
    </citation>
    <scope>NUCLEOTIDE SEQUENCE [LARGE SCALE GENOMIC DNA]</scope>
    <source>
        <strain evidence="3">ATCC 11550 / CBS 779.69 / DSM 880 / IAM 14645 / JCM 23072 / IMI 49137</strain>
    </source>
</reference>
<evidence type="ECO:0000313" key="3">
    <source>
        <dbReference type="Proteomes" id="UP000029964"/>
    </source>
</evidence>
<name>A0A086SX97_HAPC1</name>
<protein>
    <submittedName>
        <fullName evidence="2">Uncharacterized protein</fullName>
    </submittedName>
</protein>
<organism evidence="2 3">
    <name type="scientific">Hapsidospora chrysogenum (strain ATCC 11550 / CBS 779.69 / DSM 880 / IAM 14645 / JCM 23072 / IMI 49137)</name>
    <name type="common">Acremonium chrysogenum</name>
    <dbReference type="NCBI Taxonomy" id="857340"/>
    <lineage>
        <taxon>Eukaryota</taxon>
        <taxon>Fungi</taxon>
        <taxon>Dikarya</taxon>
        <taxon>Ascomycota</taxon>
        <taxon>Pezizomycotina</taxon>
        <taxon>Sordariomycetes</taxon>
        <taxon>Hypocreomycetidae</taxon>
        <taxon>Hypocreales</taxon>
        <taxon>Bionectriaceae</taxon>
        <taxon>Hapsidospora</taxon>
    </lineage>
</organism>
<evidence type="ECO:0000313" key="2">
    <source>
        <dbReference type="EMBL" id="KFH41729.1"/>
    </source>
</evidence>
<comment type="caution">
    <text evidence="2">The sequence shown here is derived from an EMBL/GenBank/DDBJ whole genome shotgun (WGS) entry which is preliminary data.</text>
</comment>
<feature type="region of interest" description="Disordered" evidence="1">
    <location>
        <begin position="1"/>
        <end position="22"/>
    </location>
</feature>
<dbReference type="Proteomes" id="UP000029964">
    <property type="component" value="Unassembled WGS sequence"/>
</dbReference>
<dbReference type="AlphaFoldDB" id="A0A086SX97"/>
<keyword evidence="3" id="KW-1185">Reference proteome</keyword>
<accession>A0A086SX97</accession>
<evidence type="ECO:0000256" key="1">
    <source>
        <dbReference type="SAM" id="MobiDB-lite"/>
    </source>
</evidence>
<gene>
    <name evidence="2" type="ORF">ACRE_075700</name>
</gene>
<proteinExistence type="predicted"/>
<sequence length="86" mass="9551">MAPTSTTATAASTKRSASDPWERAAGFVRPSWTWTELSRPSFLARGHRYQNSGESGEWCRRPSVSQQCAALTRRVESTSADEDEDE</sequence>